<accession>A0A1N5UAL0</accession>
<gene>
    <name evidence="1" type="ORF">SAMN04489832_0755</name>
</gene>
<dbReference type="AlphaFoldDB" id="A0A1N5UAL0"/>
<evidence type="ECO:0000313" key="1">
    <source>
        <dbReference type="EMBL" id="SIM57842.1"/>
    </source>
</evidence>
<protein>
    <submittedName>
        <fullName evidence="1">Uncharacterized protein</fullName>
    </submittedName>
</protein>
<keyword evidence="2" id="KW-1185">Reference proteome</keyword>
<dbReference type="Proteomes" id="UP000185124">
    <property type="component" value="Unassembled WGS sequence"/>
</dbReference>
<name>A0A1N5UAL0_9ACTN</name>
<proteinExistence type="predicted"/>
<sequence>MEAIEGSATDGGCWRLSGPRRVGGGGAAFRPATRGAQLTVTTTIEDVVAPTLSVTVSRAVYVPRRAYV</sequence>
<organism evidence="1 2">
    <name type="scientific">Micromonospora cremea</name>
    <dbReference type="NCBI Taxonomy" id="709881"/>
    <lineage>
        <taxon>Bacteria</taxon>
        <taxon>Bacillati</taxon>
        <taxon>Actinomycetota</taxon>
        <taxon>Actinomycetes</taxon>
        <taxon>Micromonosporales</taxon>
        <taxon>Micromonosporaceae</taxon>
        <taxon>Micromonospora</taxon>
    </lineage>
</organism>
<reference evidence="2" key="1">
    <citation type="submission" date="2016-12" db="EMBL/GenBank/DDBJ databases">
        <authorList>
            <person name="Varghese N."/>
            <person name="Submissions S."/>
        </authorList>
    </citation>
    <scope>NUCLEOTIDE SEQUENCE [LARGE SCALE GENOMIC DNA]</scope>
    <source>
        <strain evidence="2">DSM 45599</strain>
    </source>
</reference>
<evidence type="ECO:0000313" key="2">
    <source>
        <dbReference type="Proteomes" id="UP000185124"/>
    </source>
</evidence>
<dbReference type="EMBL" id="FSQT01000001">
    <property type="protein sequence ID" value="SIM57842.1"/>
    <property type="molecule type" value="Genomic_DNA"/>
</dbReference>